<dbReference type="Pfam" id="PF13635">
    <property type="entry name" value="DUF4143"/>
    <property type="match status" value="1"/>
</dbReference>
<dbReference type="InterPro" id="IPR025420">
    <property type="entry name" value="DUF4143"/>
</dbReference>
<sequence length="479" mass="54753">MEKTELIAYVQQQMVSTPDRLRALTHDRSGKSYPKRYIFFKLEKHLRDFLAKQEQSPRAIIITGLRGVGKTTILAQVCSHLLQKNIPSDRVLFLSLEEVVNVLDSSLAETLEAFQEIIGEKLDRTDTNVFLFIDEVQKDSRWGSILRSLYEKNKNIFIFCTGSSAVELQTNADIARRFLFEKLPPLSFGEYQMIHRQVMPVRGIKQKIIESLYFSGSVKEGFDQLTQLRPSVLSYWAKAHRDDVEHYMKVGTLPFALSFPSEDAVYDAISLMLDVVATKDLVQFGKFEHDTLLAVKRLLFILAENDTTSMYQLERVLGISRLTIQNVLEALEKTELLIRVPAHGSNMTVAKQPAKYLFMSPAIRMSFFRITSNPQTFQTRKGKLLEDLVGAHLYREFVSRGTGTVRYDAMQGGADFVLQIENKRQIAIEVGLGTKDKKQLIQTMKKIPCEYGIAISTNTLAWNNELRILDLPLDYFLMI</sequence>
<dbReference type="SUPFAM" id="SSF52540">
    <property type="entry name" value="P-loop containing nucleoside triphosphate hydrolases"/>
    <property type="match status" value="1"/>
</dbReference>
<dbReference type="Gene3D" id="1.10.10.10">
    <property type="entry name" value="Winged helix-like DNA-binding domain superfamily/Winged helix DNA-binding domain"/>
    <property type="match status" value="1"/>
</dbReference>
<dbReference type="AlphaFoldDB" id="A0A1G2AWT9"/>
<dbReference type="SMART" id="SM00382">
    <property type="entry name" value="AAA"/>
    <property type="match status" value="1"/>
</dbReference>
<dbReference type="PANTHER" id="PTHR42990:SF1">
    <property type="entry name" value="AAA+ ATPASE DOMAIN-CONTAINING PROTEIN"/>
    <property type="match status" value="1"/>
</dbReference>
<dbReference type="InterPro" id="IPR041682">
    <property type="entry name" value="AAA_14"/>
</dbReference>
<proteinExistence type="predicted"/>
<organism evidence="3 4">
    <name type="scientific">Candidatus Kerfeldbacteria bacterium RIFCSPHIGHO2_12_FULL_48_17</name>
    <dbReference type="NCBI Taxonomy" id="1798542"/>
    <lineage>
        <taxon>Bacteria</taxon>
        <taxon>Candidatus Kerfeldiibacteriota</taxon>
    </lineage>
</organism>
<dbReference type="CDD" id="cd00009">
    <property type="entry name" value="AAA"/>
    <property type="match status" value="1"/>
</dbReference>
<feature type="domain" description="AAA+ ATPase" evidence="2">
    <location>
        <begin position="56"/>
        <end position="184"/>
    </location>
</feature>
<dbReference type="InterPro" id="IPR036390">
    <property type="entry name" value="WH_DNA-bd_sf"/>
</dbReference>
<evidence type="ECO:0000256" key="1">
    <source>
        <dbReference type="ARBA" id="ARBA00023125"/>
    </source>
</evidence>
<name>A0A1G2AWT9_9BACT</name>
<dbReference type="EMBL" id="MHKD01000044">
    <property type="protein sequence ID" value="OGY81391.1"/>
    <property type="molecule type" value="Genomic_DNA"/>
</dbReference>
<keyword evidence="1" id="KW-0238">DNA-binding</keyword>
<evidence type="ECO:0000259" key="2">
    <source>
        <dbReference type="SMART" id="SM00382"/>
    </source>
</evidence>
<dbReference type="PANTHER" id="PTHR42990">
    <property type="entry name" value="ATPASE"/>
    <property type="match status" value="1"/>
</dbReference>
<gene>
    <name evidence="3" type="ORF">A3F54_01920</name>
</gene>
<comment type="caution">
    <text evidence="3">The sequence shown here is derived from an EMBL/GenBank/DDBJ whole genome shotgun (WGS) entry which is preliminary data.</text>
</comment>
<dbReference type="InterPro" id="IPR003593">
    <property type="entry name" value="AAA+_ATPase"/>
</dbReference>
<dbReference type="SUPFAM" id="SSF46785">
    <property type="entry name" value="Winged helix' DNA-binding domain"/>
    <property type="match status" value="1"/>
</dbReference>
<accession>A0A1G2AWT9</accession>
<dbReference type="Pfam" id="PF13173">
    <property type="entry name" value="AAA_14"/>
    <property type="match status" value="1"/>
</dbReference>
<reference evidence="3 4" key="1">
    <citation type="journal article" date="2016" name="Nat. Commun.">
        <title>Thousands of microbial genomes shed light on interconnected biogeochemical processes in an aquifer system.</title>
        <authorList>
            <person name="Anantharaman K."/>
            <person name="Brown C.T."/>
            <person name="Hug L.A."/>
            <person name="Sharon I."/>
            <person name="Castelle C.J."/>
            <person name="Probst A.J."/>
            <person name="Thomas B.C."/>
            <person name="Singh A."/>
            <person name="Wilkins M.J."/>
            <person name="Karaoz U."/>
            <person name="Brodie E.L."/>
            <person name="Williams K.H."/>
            <person name="Hubbard S.S."/>
            <person name="Banfield J.F."/>
        </authorList>
    </citation>
    <scope>NUCLEOTIDE SEQUENCE [LARGE SCALE GENOMIC DNA]</scope>
</reference>
<dbReference type="Gene3D" id="3.40.50.300">
    <property type="entry name" value="P-loop containing nucleotide triphosphate hydrolases"/>
    <property type="match status" value="1"/>
</dbReference>
<dbReference type="InterPro" id="IPR027417">
    <property type="entry name" value="P-loop_NTPase"/>
</dbReference>
<evidence type="ECO:0000313" key="4">
    <source>
        <dbReference type="Proteomes" id="UP000176952"/>
    </source>
</evidence>
<dbReference type="GO" id="GO:0003677">
    <property type="term" value="F:DNA binding"/>
    <property type="evidence" value="ECO:0007669"/>
    <property type="project" value="UniProtKB-KW"/>
</dbReference>
<dbReference type="Proteomes" id="UP000176952">
    <property type="component" value="Unassembled WGS sequence"/>
</dbReference>
<evidence type="ECO:0000313" key="3">
    <source>
        <dbReference type="EMBL" id="OGY81391.1"/>
    </source>
</evidence>
<protein>
    <recommendedName>
        <fullName evidence="2">AAA+ ATPase domain-containing protein</fullName>
    </recommendedName>
</protein>
<dbReference type="InterPro" id="IPR036388">
    <property type="entry name" value="WH-like_DNA-bd_sf"/>
</dbReference>
<dbReference type="STRING" id="1798542.A3F54_01920"/>